<accession>A0A397WME6</accession>
<proteinExistence type="inferred from homology"/>
<dbReference type="InterPro" id="IPR036649">
    <property type="entry name" value="Pyrophosphatase_sf"/>
</dbReference>
<dbReference type="GO" id="GO:0004427">
    <property type="term" value="F:inorganic diphosphate phosphatase activity"/>
    <property type="evidence" value="ECO:0007669"/>
    <property type="project" value="UniProtKB-UniRule"/>
</dbReference>
<dbReference type="NCBIfam" id="NF002317">
    <property type="entry name" value="PRK01250.1"/>
    <property type="match status" value="1"/>
</dbReference>
<protein>
    <recommendedName>
        <fullName evidence="7">Inorganic pyrophosphatase</fullName>
        <ecNumber evidence="7">3.6.1.1</ecNumber>
    </recommendedName>
    <alternativeName>
        <fullName evidence="7">Pyrophosphate phospho-hydrolase</fullName>
        <shortName evidence="7">PPase</shortName>
    </alternativeName>
</protein>
<dbReference type="InterPro" id="IPR008162">
    <property type="entry name" value="Pyrophosphatase"/>
</dbReference>
<evidence type="ECO:0000256" key="7">
    <source>
        <dbReference type="HAMAP-Rule" id="MF_00209"/>
    </source>
</evidence>
<dbReference type="Pfam" id="PF00719">
    <property type="entry name" value="Pyrophosphatase"/>
    <property type="match status" value="1"/>
</dbReference>
<evidence type="ECO:0000256" key="1">
    <source>
        <dbReference type="ARBA" id="ARBA00001946"/>
    </source>
</evidence>
<dbReference type="GO" id="GO:0000287">
    <property type="term" value="F:magnesium ion binding"/>
    <property type="evidence" value="ECO:0007669"/>
    <property type="project" value="UniProtKB-UniRule"/>
</dbReference>
<dbReference type="PANTHER" id="PTHR10286">
    <property type="entry name" value="INORGANIC PYROPHOSPHATASE"/>
    <property type="match status" value="1"/>
</dbReference>
<evidence type="ECO:0000256" key="6">
    <source>
        <dbReference type="ARBA" id="ARBA00047820"/>
    </source>
</evidence>
<dbReference type="HAMAP" id="MF_00209">
    <property type="entry name" value="Inorganic_PPase"/>
    <property type="match status" value="1"/>
</dbReference>
<comment type="function">
    <text evidence="7">Catalyzes the hydrolysis of inorganic pyrophosphate (PPi) forming two phosphate ions.</text>
</comment>
<gene>
    <name evidence="7" type="primary">ppa</name>
    <name evidence="8" type="ORF">BXU00_02670</name>
</gene>
<dbReference type="Proteomes" id="UP000266622">
    <property type="component" value="Unassembled WGS sequence"/>
</dbReference>
<dbReference type="GO" id="GO:0006796">
    <property type="term" value="P:phosphate-containing compound metabolic process"/>
    <property type="evidence" value="ECO:0007669"/>
    <property type="project" value="InterPro"/>
</dbReference>
<comment type="subunit">
    <text evidence="7">Homohexamer.</text>
</comment>
<evidence type="ECO:0000256" key="3">
    <source>
        <dbReference type="ARBA" id="ARBA00022723"/>
    </source>
</evidence>
<keyword evidence="5 7" id="KW-0460">Magnesium</keyword>
<keyword evidence="3 7" id="KW-0479">Metal-binding</keyword>
<name>A0A397WME6_9ARCH</name>
<evidence type="ECO:0000313" key="9">
    <source>
        <dbReference type="Proteomes" id="UP000266622"/>
    </source>
</evidence>
<feature type="binding site" evidence="7">
    <location>
        <position position="70"/>
    </location>
    <ligand>
        <name>Mg(2+)</name>
        <dbReference type="ChEBI" id="CHEBI:18420"/>
        <label>2</label>
    </ligand>
</feature>
<reference evidence="8 9" key="1">
    <citation type="journal article" date="2018" name="Syst. Appl. Microbiol.">
        <title>A new symbiotic nanoarchaeote (Candidatus Nanoclepta minutus) and its host (Zestosphaera tikiterensis gen. nov., sp. nov.) from a New Zealand hot spring.</title>
        <authorList>
            <person name="St John E."/>
            <person name="Liu Y."/>
            <person name="Podar M."/>
            <person name="Stott M.B."/>
            <person name="Meneghin J."/>
            <person name="Chen Z."/>
            <person name="Lagutin K."/>
            <person name="Mitchell K."/>
            <person name="Reysenbach A.L."/>
        </authorList>
    </citation>
    <scope>NUCLEOTIDE SEQUENCE [LARGE SCALE GENOMIC DNA]</scope>
    <source>
        <strain evidence="8">NZ3</strain>
    </source>
</reference>
<comment type="subcellular location">
    <subcellularLocation>
        <location evidence="7">Cytoplasm</location>
    </subcellularLocation>
</comment>
<evidence type="ECO:0000313" key="8">
    <source>
        <dbReference type="EMBL" id="RIB35208.1"/>
    </source>
</evidence>
<dbReference type="AlphaFoldDB" id="A0A397WME6"/>
<feature type="binding site" evidence="7">
    <location>
        <position position="65"/>
    </location>
    <ligand>
        <name>Mg(2+)</name>
        <dbReference type="ChEBI" id="CHEBI:18420"/>
        <label>1</label>
    </ligand>
</feature>
<feature type="binding site" evidence="7">
    <location>
        <position position="102"/>
    </location>
    <ligand>
        <name>Mg(2+)</name>
        <dbReference type="ChEBI" id="CHEBI:18420"/>
        <label>1</label>
    </ligand>
</feature>
<feature type="binding site" evidence="7">
    <location>
        <position position="29"/>
    </location>
    <ligand>
        <name>substrate</name>
    </ligand>
</feature>
<feature type="binding site" evidence="7">
    <location>
        <position position="141"/>
    </location>
    <ligand>
        <name>substrate</name>
    </ligand>
</feature>
<keyword evidence="2 7" id="KW-0963">Cytoplasm</keyword>
<dbReference type="SUPFAM" id="SSF50324">
    <property type="entry name" value="Inorganic pyrophosphatase"/>
    <property type="match status" value="1"/>
</dbReference>
<dbReference type="FunFam" id="3.90.80.10:FF:000003">
    <property type="entry name" value="Inorganic pyrophosphatase"/>
    <property type="match status" value="1"/>
</dbReference>
<comment type="similarity">
    <text evidence="7">Belongs to the PPase family.</text>
</comment>
<comment type="caution">
    <text evidence="8">The sequence shown here is derived from an EMBL/GenBank/DDBJ whole genome shotgun (WGS) entry which is preliminary data.</text>
</comment>
<dbReference type="Gene3D" id="3.90.80.10">
    <property type="entry name" value="Inorganic pyrophosphatase"/>
    <property type="match status" value="1"/>
</dbReference>
<feature type="binding site" evidence="7">
    <location>
        <position position="55"/>
    </location>
    <ligand>
        <name>substrate</name>
    </ligand>
</feature>
<organism evidence="8 9">
    <name type="scientific">Candidatus Nanoclepta minutus</name>
    <dbReference type="NCBI Taxonomy" id="1940235"/>
    <lineage>
        <taxon>Archaea</taxon>
        <taxon>Nanobdellota</taxon>
        <taxon>Candidatus Nanoclepta</taxon>
    </lineage>
</organism>
<keyword evidence="4 7" id="KW-0378">Hydrolase</keyword>
<comment type="catalytic activity">
    <reaction evidence="6 7">
        <text>diphosphate + H2O = 2 phosphate + H(+)</text>
        <dbReference type="Rhea" id="RHEA:24576"/>
        <dbReference type="ChEBI" id="CHEBI:15377"/>
        <dbReference type="ChEBI" id="CHEBI:15378"/>
        <dbReference type="ChEBI" id="CHEBI:33019"/>
        <dbReference type="ChEBI" id="CHEBI:43474"/>
        <dbReference type="EC" id="3.6.1.1"/>
    </reaction>
</comment>
<dbReference type="EC" id="3.6.1.1" evidence="7"/>
<evidence type="ECO:0000256" key="4">
    <source>
        <dbReference type="ARBA" id="ARBA00022801"/>
    </source>
</evidence>
<evidence type="ECO:0000256" key="2">
    <source>
        <dbReference type="ARBA" id="ARBA00022490"/>
    </source>
</evidence>
<feature type="binding site" evidence="7">
    <location>
        <position position="43"/>
    </location>
    <ligand>
        <name>substrate</name>
    </ligand>
</feature>
<sequence length="171" mass="20192">MNFKNIKIDENILDELYAIIEISKGSRVKYEYNEEFGTLFVDRILYTNMYYPLNYGFILGTLCEDGDPLDVLVLSSEVLLPGCIVKVRPVALLEMEDEKGRDEKLIAVPIDKVDPRYSWIRDVNDIPQAIKNEIKHFFEHYKDLEPGKWVKVKGWRDREYAIEFIRRVIKK</sequence>
<dbReference type="CDD" id="cd00412">
    <property type="entry name" value="pyrophosphatase"/>
    <property type="match status" value="1"/>
</dbReference>
<dbReference type="GO" id="GO:0005737">
    <property type="term" value="C:cytoplasm"/>
    <property type="evidence" value="ECO:0007669"/>
    <property type="project" value="UniProtKB-SubCell"/>
</dbReference>
<dbReference type="PROSITE" id="PS00387">
    <property type="entry name" value="PPASE"/>
    <property type="match status" value="1"/>
</dbReference>
<comment type="cofactor">
    <cofactor evidence="1 7">
        <name>Mg(2+)</name>
        <dbReference type="ChEBI" id="CHEBI:18420"/>
    </cofactor>
</comment>
<evidence type="ECO:0000256" key="5">
    <source>
        <dbReference type="ARBA" id="ARBA00022842"/>
    </source>
</evidence>
<dbReference type="EMBL" id="MWMI01000004">
    <property type="protein sequence ID" value="RIB35208.1"/>
    <property type="molecule type" value="Genomic_DNA"/>
</dbReference>
<feature type="binding site" evidence="7">
    <location>
        <position position="70"/>
    </location>
    <ligand>
        <name>Mg(2+)</name>
        <dbReference type="ChEBI" id="CHEBI:18420"/>
        <label>1</label>
    </ligand>
</feature>